<dbReference type="GO" id="GO:0004000">
    <property type="term" value="F:adenosine deaminase activity"/>
    <property type="evidence" value="ECO:0007669"/>
    <property type="project" value="TreeGrafter"/>
</dbReference>
<proteinExistence type="inferred from homology"/>
<keyword evidence="5" id="KW-0378">Hydrolase</keyword>
<dbReference type="EMBL" id="CP159218">
    <property type="protein sequence ID" value="XCG63684.1"/>
    <property type="molecule type" value="Genomic_DNA"/>
</dbReference>
<keyword evidence="6" id="KW-0862">Zinc</keyword>
<comment type="similarity">
    <text evidence="2">Belongs to the metallo-dependent hydrolases superfamily. Adenosine and AMP deaminases family.</text>
</comment>
<feature type="domain" description="Adenosine deaminase" evidence="7">
    <location>
        <begin position="47"/>
        <end position="101"/>
    </location>
</feature>
<evidence type="ECO:0000256" key="6">
    <source>
        <dbReference type="ARBA" id="ARBA00022833"/>
    </source>
</evidence>
<sequence>MSARLPLVDLHRHFEDSIRPSTILEIARREAHPLASAVRPRDLMVAHEHGVPVSLNTDNPQVSAVTLAHEHRLAQQMAGLTDEQLAAIAHRAVAASFVPQQPEPDLQ</sequence>
<keyword evidence="4" id="KW-0479">Metal-binding</keyword>
<dbReference type="RefSeq" id="WP_353649299.1">
    <property type="nucleotide sequence ID" value="NZ_CP159218.1"/>
</dbReference>
<dbReference type="SUPFAM" id="SSF51556">
    <property type="entry name" value="Metallo-dependent hydrolases"/>
    <property type="match status" value="1"/>
</dbReference>
<dbReference type="InterPro" id="IPR032466">
    <property type="entry name" value="Metal_Hydrolase"/>
</dbReference>
<reference evidence="8" key="1">
    <citation type="submission" date="2024-05" db="EMBL/GenBank/DDBJ databases">
        <authorList>
            <person name="Cai S.Y."/>
            <person name="Jin L.M."/>
            <person name="Li H.R."/>
        </authorList>
    </citation>
    <scope>NUCLEOTIDE SEQUENCE</scope>
    <source>
        <strain evidence="8">A5-74</strain>
    </source>
</reference>
<dbReference type="Pfam" id="PF00962">
    <property type="entry name" value="A_deaminase"/>
    <property type="match status" value="1"/>
</dbReference>
<dbReference type="GO" id="GO:0046103">
    <property type="term" value="P:inosine biosynthetic process"/>
    <property type="evidence" value="ECO:0007669"/>
    <property type="project" value="TreeGrafter"/>
</dbReference>
<dbReference type="PANTHER" id="PTHR11409:SF43">
    <property type="entry name" value="ADENOSINE DEAMINASE"/>
    <property type="match status" value="1"/>
</dbReference>
<dbReference type="GO" id="GO:0043103">
    <property type="term" value="P:hypoxanthine salvage"/>
    <property type="evidence" value="ECO:0007669"/>
    <property type="project" value="TreeGrafter"/>
</dbReference>
<dbReference type="InterPro" id="IPR001365">
    <property type="entry name" value="A_deaminase_dom"/>
</dbReference>
<gene>
    <name evidence="8" type="ORF">ABLG96_21285</name>
</gene>
<dbReference type="AlphaFoldDB" id="A0AAU8DNC3"/>
<evidence type="ECO:0000256" key="1">
    <source>
        <dbReference type="ARBA" id="ARBA00001947"/>
    </source>
</evidence>
<comment type="cofactor">
    <cofactor evidence="1">
        <name>Zn(2+)</name>
        <dbReference type="ChEBI" id="CHEBI:29105"/>
    </cofactor>
</comment>
<name>A0AAU8DNC3_9ACTN</name>
<evidence type="ECO:0000256" key="4">
    <source>
        <dbReference type="ARBA" id="ARBA00022723"/>
    </source>
</evidence>
<dbReference type="GO" id="GO:0046872">
    <property type="term" value="F:metal ion binding"/>
    <property type="evidence" value="ECO:0007669"/>
    <property type="project" value="UniProtKB-KW"/>
</dbReference>
<dbReference type="Gene3D" id="3.20.20.140">
    <property type="entry name" value="Metal-dependent hydrolases"/>
    <property type="match status" value="2"/>
</dbReference>
<dbReference type="PANTHER" id="PTHR11409">
    <property type="entry name" value="ADENOSINE DEAMINASE"/>
    <property type="match status" value="1"/>
</dbReference>
<evidence type="ECO:0000256" key="3">
    <source>
        <dbReference type="ARBA" id="ARBA00012784"/>
    </source>
</evidence>
<protein>
    <recommendedName>
        <fullName evidence="3">adenosine deaminase</fullName>
        <ecNumber evidence="3">3.5.4.4</ecNumber>
    </recommendedName>
</protein>
<dbReference type="InterPro" id="IPR006330">
    <property type="entry name" value="Ado/ade_deaminase"/>
</dbReference>
<organism evidence="8">
    <name type="scientific">Nakamurella sp. A5-74</name>
    <dbReference type="NCBI Taxonomy" id="3158264"/>
    <lineage>
        <taxon>Bacteria</taxon>
        <taxon>Bacillati</taxon>
        <taxon>Actinomycetota</taxon>
        <taxon>Actinomycetes</taxon>
        <taxon>Nakamurellales</taxon>
        <taxon>Nakamurellaceae</taxon>
        <taxon>Nakamurella</taxon>
    </lineage>
</organism>
<dbReference type="GO" id="GO:0006154">
    <property type="term" value="P:adenosine catabolic process"/>
    <property type="evidence" value="ECO:0007669"/>
    <property type="project" value="TreeGrafter"/>
</dbReference>
<evidence type="ECO:0000313" key="8">
    <source>
        <dbReference type="EMBL" id="XCG63684.1"/>
    </source>
</evidence>
<evidence type="ECO:0000256" key="2">
    <source>
        <dbReference type="ARBA" id="ARBA00006676"/>
    </source>
</evidence>
<dbReference type="GO" id="GO:0005829">
    <property type="term" value="C:cytosol"/>
    <property type="evidence" value="ECO:0007669"/>
    <property type="project" value="TreeGrafter"/>
</dbReference>
<evidence type="ECO:0000256" key="5">
    <source>
        <dbReference type="ARBA" id="ARBA00022801"/>
    </source>
</evidence>
<accession>A0AAU8DNC3</accession>
<evidence type="ECO:0000259" key="7">
    <source>
        <dbReference type="Pfam" id="PF00962"/>
    </source>
</evidence>
<dbReference type="EC" id="3.5.4.4" evidence="3"/>